<feature type="transmembrane region" description="Helical" evidence="7">
    <location>
        <begin position="312"/>
        <end position="333"/>
    </location>
</feature>
<name>A0A562VB65_9ACTN</name>
<evidence type="ECO:0000256" key="3">
    <source>
        <dbReference type="ARBA" id="ARBA00022692"/>
    </source>
</evidence>
<keyword evidence="9" id="KW-1185">Reference proteome</keyword>
<comment type="subcellular location">
    <subcellularLocation>
        <location evidence="1">Cell membrane</location>
        <topology evidence="1">Multi-pass membrane protein</topology>
    </subcellularLocation>
</comment>
<dbReference type="Gene3D" id="1.20.1250.20">
    <property type="entry name" value="MFS general substrate transporter like domains"/>
    <property type="match status" value="1"/>
</dbReference>
<sequence length="449" mass="47190">MWDVLRNRAYRRLFTAQVIALLGTGLATVALGLLAYDLAAGDASAVLGTALAIKMVAYVVIAPVVTALADRVPRRALLVAMDLARAGVVSALPLVEQVWQVYVLVFVLQAASATFTPAFQATVPQILPHRDDYTRALSLSRLAYDLESLVSPVLAAGLLALVPYGRLFTGTGIGFVASALLVASVVIPRPEVVERPGGVFARTTYGLRLYLATPRLRALLAWHMAVAAAGAVVVVDTVGLVRDHLRGDDTDVAVTLGAYGAGSMVVALLLPRIPENRTDRRLLPGAAFGLAATLLVLTVGLAFGAWSRPTLAALWTLLGAFTAVVLTSAGRLVRRSAAPADLPAAFAAQFSLSHACWLITYPVVGWLAATSSTIAAATATGIAAAAAITAAVLQPAEDPPALAHTHVDLSADDPHLADAHPTAHGHRHTHDYVIDHRHRRWPKPAANRS</sequence>
<feature type="transmembrane region" description="Helical" evidence="7">
    <location>
        <begin position="218"/>
        <end position="240"/>
    </location>
</feature>
<keyword evidence="3 7" id="KW-0812">Transmembrane</keyword>
<evidence type="ECO:0000313" key="8">
    <source>
        <dbReference type="EMBL" id="TWJ15047.1"/>
    </source>
</evidence>
<reference evidence="8 9" key="1">
    <citation type="journal article" date="2013" name="Stand. Genomic Sci.">
        <title>Genomic Encyclopedia of Type Strains, Phase I: The one thousand microbial genomes (KMG-I) project.</title>
        <authorList>
            <person name="Kyrpides N.C."/>
            <person name="Woyke T."/>
            <person name="Eisen J.A."/>
            <person name="Garrity G."/>
            <person name="Lilburn T.G."/>
            <person name="Beck B.J."/>
            <person name="Whitman W.B."/>
            <person name="Hugenholtz P."/>
            <person name="Klenk H.P."/>
        </authorList>
    </citation>
    <scope>NUCLEOTIDE SEQUENCE [LARGE SCALE GENOMIC DNA]</scope>
    <source>
        <strain evidence="8 9">DSM 45044</strain>
    </source>
</reference>
<evidence type="ECO:0000256" key="6">
    <source>
        <dbReference type="SAM" id="MobiDB-lite"/>
    </source>
</evidence>
<feature type="transmembrane region" description="Helical" evidence="7">
    <location>
        <begin position="12"/>
        <end position="34"/>
    </location>
</feature>
<dbReference type="Pfam" id="PF07690">
    <property type="entry name" value="MFS_1"/>
    <property type="match status" value="1"/>
</dbReference>
<feature type="transmembrane region" description="Helical" evidence="7">
    <location>
        <begin position="167"/>
        <end position="187"/>
    </location>
</feature>
<dbReference type="EMBL" id="VLLL01000005">
    <property type="protein sequence ID" value="TWJ15047.1"/>
    <property type="molecule type" value="Genomic_DNA"/>
</dbReference>
<evidence type="ECO:0000256" key="2">
    <source>
        <dbReference type="ARBA" id="ARBA00022475"/>
    </source>
</evidence>
<feature type="transmembrane region" description="Helical" evidence="7">
    <location>
        <begin position="252"/>
        <end position="270"/>
    </location>
</feature>
<feature type="transmembrane region" description="Helical" evidence="7">
    <location>
        <begin position="101"/>
        <end position="121"/>
    </location>
</feature>
<dbReference type="GO" id="GO:0022857">
    <property type="term" value="F:transmembrane transporter activity"/>
    <property type="evidence" value="ECO:0007669"/>
    <property type="project" value="InterPro"/>
</dbReference>
<accession>A0A562VB65</accession>
<feature type="transmembrane region" description="Helical" evidence="7">
    <location>
        <begin position="374"/>
        <end position="393"/>
    </location>
</feature>
<evidence type="ECO:0000256" key="1">
    <source>
        <dbReference type="ARBA" id="ARBA00004651"/>
    </source>
</evidence>
<comment type="caution">
    <text evidence="8">The sequence shown here is derived from an EMBL/GenBank/DDBJ whole genome shotgun (WGS) entry which is preliminary data.</text>
</comment>
<dbReference type="PANTHER" id="PTHR23513:SF11">
    <property type="entry name" value="STAPHYLOFERRIN A TRANSPORTER"/>
    <property type="match status" value="1"/>
</dbReference>
<feature type="region of interest" description="Disordered" evidence="6">
    <location>
        <begin position="413"/>
        <end position="449"/>
    </location>
</feature>
<keyword evidence="2" id="KW-1003">Cell membrane</keyword>
<dbReference type="RefSeq" id="WP_147133089.1">
    <property type="nucleotide sequence ID" value="NZ_BAABIJ010000001.1"/>
</dbReference>
<dbReference type="GO" id="GO:0005886">
    <property type="term" value="C:plasma membrane"/>
    <property type="evidence" value="ECO:0007669"/>
    <property type="project" value="UniProtKB-SubCell"/>
</dbReference>
<proteinExistence type="predicted"/>
<evidence type="ECO:0000256" key="7">
    <source>
        <dbReference type="SAM" id="Phobius"/>
    </source>
</evidence>
<keyword evidence="5 7" id="KW-0472">Membrane</keyword>
<evidence type="ECO:0000313" key="9">
    <source>
        <dbReference type="Proteomes" id="UP000321617"/>
    </source>
</evidence>
<protein>
    <submittedName>
        <fullName evidence="8">Putative MFS family arabinose efflux permease</fullName>
    </submittedName>
</protein>
<dbReference type="InterPro" id="IPR036259">
    <property type="entry name" value="MFS_trans_sf"/>
</dbReference>
<dbReference type="InterPro" id="IPR011701">
    <property type="entry name" value="MFS"/>
</dbReference>
<gene>
    <name evidence="8" type="ORF">LX16_0745</name>
</gene>
<dbReference type="Proteomes" id="UP000321617">
    <property type="component" value="Unassembled WGS sequence"/>
</dbReference>
<dbReference type="CDD" id="cd06173">
    <property type="entry name" value="MFS_MefA_like"/>
    <property type="match status" value="1"/>
</dbReference>
<dbReference type="PANTHER" id="PTHR23513">
    <property type="entry name" value="INTEGRAL MEMBRANE EFFLUX PROTEIN-RELATED"/>
    <property type="match status" value="1"/>
</dbReference>
<dbReference type="OrthoDB" id="4368225at2"/>
<dbReference type="SUPFAM" id="SSF103473">
    <property type="entry name" value="MFS general substrate transporter"/>
    <property type="match status" value="1"/>
</dbReference>
<evidence type="ECO:0000256" key="4">
    <source>
        <dbReference type="ARBA" id="ARBA00022989"/>
    </source>
</evidence>
<feature type="transmembrane region" description="Helical" evidence="7">
    <location>
        <begin position="46"/>
        <end position="69"/>
    </location>
</feature>
<keyword evidence="4 7" id="KW-1133">Transmembrane helix</keyword>
<organism evidence="8 9">
    <name type="scientific">Stackebrandtia albiflava</name>
    <dbReference type="NCBI Taxonomy" id="406432"/>
    <lineage>
        <taxon>Bacteria</taxon>
        <taxon>Bacillati</taxon>
        <taxon>Actinomycetota</taxon>
        <taxon>Actinomycetes</taxon>
        <taxon>Glycomycetales</taxon>
        <taxon>Glycomycetaceae</taxon>
        <taxon>Stackebrandtia</taxon>
    </lineage>
</organism>
<evidence type="ECO:0000256" key="5">
    <source>
        <dbReference type="ARBA" id="ARBA00023136"/>
    </source>
</evidence>
<feature type="transmembrane region" description="Helical" evidence="7">
    <location>
        <begin position="282"/>
        <end position="306"/>
    </location>
</feature>
<feature type="transmembrane region" description="Helical" evidence="7">
    <location>
        <begin position="345"/>
        <end position="368"/>
    </location>
</feature>
<dbReference type="AlphaFoldDB" id="A0A562VB65"/>